<dbReference type="SMR" id="Q95XR3"/>
<dbReference type="PROSITE" id="PS50294">
    <property type="entry name" value="WD_REPEATS_REGION"/>
    <property type="match status" value="2"/>
</dbReference>
<evidence type="ECO:0000256" key="4">
    <source>
        <dbReference type="ARBA" id="ARBA00038321"/>
    </source>
</evidence>
<keyword evidence="2" id="KW-0677">Repeat</keyword>
<evidence type="ECO:0000256" key="1">
    <source>
        <dbReference type="ARBA" id="ARBA00022574"/>
    </source>
</evidence>
<dbReference type="Pfam" id="PF00400">
    <property type="entry name" value="WD40"/>
    <property type="match status" value="2"/>
</dbReference>
<evidence type="ECO:0007829" key="9">
    <source>
        <dbReference type="PeptideAtlas" id="Q95XR3"/>
    </source>
</evidence>
<feature type="repeat" description="WD" evidence="5">
    <location>
        <begin position="167"/>
        <end position="208"/>
    </location>
</feature>
<dbReference type="RefSeq" id="NP_001249132.1">
    <property type="nucleotide sequence ID" value="NM_001262203.1"/>
</dbReference>
<dbReference type="PaxDb" id="6239-Y39G10AR.9b"/>
<dbReference type="UCSC" id="Y39G10AR.9">
    <property type="organism name" value="c. elegans"/>
</dbReference>
<dbReference type="InterPro" id="IPR001680">
    <property type="entry name" value="WD40_rpt"/>
</dbReference>
<dbReference type="GeneID" id="171789"/>
<keyword evidence="7" id="KW-1185">Reference proteome</keyword>
<dbReference type="EMBL" id="BX284601">
    <property type="protein sequence ID" value="CCD69922.1"/>
    <property type="molecule type" value="Genomic_DNA"/>
</dbReference>
<dbReference type="GO" id="GO:0000502">
    <property type="term" value="C:proteasome complex"/>
    <property type="evidence" value="ECO:0007669"/>
    <property type="project" value="UniProtKB-KW"/>
</dbReference>
<dbReference type="AGR" id="WB:WBGene00021467"/>
<comment type="similarity">
    <text evidence="4">Belongs to the WD repeat PAAF1/RPN14 family.</text>
</comment>
<dbReference type="CTD" id="171789"/>
<dbReference type="InParanoid" id="Q95XR3"/>
<dbReference type="InterPro" id="IPR051179">
    <property type="entry name" value="WD_repeat_multifunction"/>
</dbReference>
<protein>
    <submittedName>
        <fullName evidence="6">WD_REPEATS_REGION domain-containing protein</fullName>
    </submittedName>
</protein>
<accession>Q95XR3</accession>
<gene>
    <name evidence="6" type="ORF">CELE_Y39G10AR.9</name>
    <name evidence="6 8" type="ORF">Y39G10AR.9</name>
</gene>
<dbReference type="AlphaFoldDB" id="Q95XR3"/>
<evidence type="ECO:0000313" key="6">
    <source>
        <dbReference type="EMBL" id="CCD69922.1"/>
    </source>
</evidence>
<dbReference type="SMART" id="SM00320">
    <property type="entry name" value="WD40"/>
    <property type="match status" value="5"/>
</dbReference>
<keyword evidence="3" id="KW-0647">Proteasome</keyword>
<dbReference type="eggNOG" id="KOG0266">
    <property type="taxonomic scope" value="Eukaryota"/>
</dbReference>
<dbReference type="PANTHER" id="PTHR19857">
    <property type="entry name" value="MITOCHONDRIAL DIVISION PROTEIN 1-RELATED"/>
    <property type="match status" value="1"/>
</dbReference>
<evidence type="ECO:0000256" key="2">
    <source>
        <dbReference type="ARBA" id="ARBA00022737"/>
    </source>
</evidence>
<evidence type="ECO:0000256" key="5">
    <source>
        <dbReference type="PROSITE-ProRule" id="PRU00221"/>
    </source>
</evidence>
<feature type="repeat" description="WD" evidence="5">
    <location>
        <begin position="209"/>
        <end position="250"/>
    </location>
</feature>
<dbReference type="InterPro" id="IPR015943">
    <property type="entry name" value="WD40/YVTN_repeat-like_dom_sf"/>
</dbReference>
<dbReference type="ExpressionAtlas" id="Q95XR3">
    <property type="expression patterns" value="baseline and differential"/>
</dbReference>
<dbReference type="WormBase" id="Y39G10AR.9b">
    <property type="protein sequence ID" value="CE45029"/>
    <property type="gene ID" value="WBGene00021467"/>
</dbReference>
<evidence type="ECO:0000313" key="7">
    <source>
        <dbReference type="Proteomes" id="UP000001940"/>
    </source>
</evidence>
<name>Q95XR3_CAEEL</name>
<dbReference type="PhylomeDB" id="Q95XR3"/>
<dbReference type="SUPFAM" id="SSF50978">
    <property type="entry name" value="WD40 repeat-like"/>
    <property type="match status" value="1"/>
</dbReference>
<dbReference type="Gene3D" id="2.130.10.10">
    <property type="entry name" value="YVTN repeat-like/Quinoprotein amine dehydrogenase"/>
    <property type="match status" value="2"/>
</dbReference>
<reference evidence="6 7" key="1">
    <citation type="journal article" date="1998" name="Science">
        <title>Genome sequence of the nematode C. elegans: a platform for investigating biology.</title>
        <authorList>
            <consortium name="The C. elegans sequencing consortium"/>
            <person name="Sulson J.E."/>
            <person name="Waterston R."/>
        </authorList>
    </citation>
    <scope>NUCLEOTIDE SEQUENCE [LARGE SCALE GENOMIC DNA]</scope>
    <source>
        <strain evidence="6 7">Bristol N2</strain>
    </source>
</reference>
<dbReference type="KEGG" id="cel:CELE_Y39G10AR.9"/>
<keyword evidence="1 5" id="KW-0853">WD repeat</keyword>
<dbReference type="PANTHER" id="PTHR19857:SF19">
    <property type="entry name" value="26S PROTEASOME REGULATORY SUBUNIT RPN14"/>
    <property type="match status" value="1"/>
</dbReference>
<dbReference type="Proteomes" id="UP000001940">
    <property type="component" value="Chromosome I"/>
</dbReference>
<dbReference type="STRING" id="6239.Y39G10AR.9b.1"/>
<dbReference type="InterPro" id="IPR036322">
    <property type="entry name" value="WD40_repeat_dom_sf"/>
</dbReference>
<evidence type="ECO:0000256" key="3">
    <source>
        <dbReference type="ARBA" id="ARBA00022942"/>
    </source>
</evidence>
<dbReference type="OrthoDB" id="8020218at2759"/>
<dbReference type="PROSITE" id="PS50082">
    <property type="entry name" value="WD_REPEATS_2"/>
    <property type="match status" value="2"/>
</dbReference>
<keyword evidence="9" id="KW-1267">Proteomics identification</keyword>
<dbReference type="Bgee" id="WBGene00021467">
    <property type="expression patterns" value="Expressed in germ line (C elegans) and 4 other cell types or tissues"/>
</dbReference>
<evidence type="ECO:0000313" key="8">
    <source>
        <dbReference type="WormBase" id="Y39G10AR.9b"/>
    </source>
</evidence>
<dbReference type="OMA" id="RCMYFPS"/>
<organism evidence="6 7">
    <name type="scientific">Caenorhabditis elegans</name>
    <dbReference type="NCBI Taxonomy" id="6239"/>
    <lineage>
        <taxon>Eukaryota</taxon>
        <taxon>Metazoa</taxon>
        <taxon>Ecdysozoa</taxon>
        <taxon>Nematoda</taxon>
        <taxon>Chromadorea</taxon>
        <taxon>Rhabditida</taxon>
        <taxon>Rhabditina</taxon>
        <taxon>Rhabditomorpha</taxon>
        <taxon>Rhabditoidea</taxon>
        <taxon>Rhabditidae</taxon>
        <taxon>Peloderinae</taxon>
        <taxon>Caenorhabditis</taxon>
    </lineage>
</organism>
<sequence>MAINGSKGIGTTLQTTIKMEAETAQNPSKNIDETLSIQHDWHLNLREPVSQFYLGIKKFEATKTEFFQVQITKLVDEYGFAVMPEEGSIKSSDFTDVSLDEHKNLHVTFQGRTTIFVGPTSEQNLRGLQSAPRSFDVSCTGSTFVAADSSGKLIIANSRTAETLTELTGHTMDIYRCMYFPSGLVVIGGGMDMAIRVWAVDKVPAQKTFVGHTKAVTGFGIIGVGREFLSCSNDGTVRFWSCKNAAPTETWSFEKGKCIDMAMSVDDSRFAVICENNFLSAIDLHGDKIRRDIQLPSVPTALCFSGDEGGKAVFVGFEDGHVAAYNVSDRRLIGEIVTKKGSVTCLKYYCNRLIASFTTGNVLAFPILSLPTSSSIISAEYELTGADCEPVYDMAIYQKNIYTCCRDGKIRTYKAQWSL</sequence>
<proteinExistence type="evidence at protein level"/>
<dbReference type="FunCoup" id="Q95XR3">
    <property type="interactions" value="502"/>
</dbReference>